<evidence type="ECO:0000256" key="1">
    <source>
        <dbReference type="SAM" id="MobiDB-lite"/>
    </source>
</evidence>
<dbReference type="AlphaFoldDB" id="A0A974CWB9"/>
<protein>
    <submittedName>
        <fullName evidence="3">Uncharacterized protein</fullName>
    </submittedName>
</protein>
<evidence type="ECO:0000313" key="3">
    <source>
        <dbReference type="EMBL" id="OCT79980.1"/>
    </source>
</evidence>
<organism evidence="3 4">
    <name type="scientific">Xenopus laevis</name>
    <name type="common">African clawed frog</name>
    <dbReference type="NCBI Taxonomy" id="8355"/>
    <lineage>
        <taxon>Eukaryota</taxon>
        <taxon>Metazoa</taxon>
        <taxon>Chordata</taxon>
        <taxon>Craniata</taxon>
        <taxon>Vertebrata</taxon>
        <taxon>Euteleostomi</taxon>
        <taxon>Amphibia</taxon>
        <taxon>Batrachia</taxon>
        <taxon>Anura</taxon>
        <taxon>Pipoidea</taxon>
        <taxon>Pipidae</taxon>
        <taxon>Xenopodinae</taxon>
        <taxon>Xenopus</taxon>
        <taxon>Xenopus</taxon>
    </lineage>
</organism>
<sequence>MTARNNKSMILICSVMGSTLFVIIISLCLLTLITYVKHANTDELMKAEEGQANSSKKQKKEQITSK</sequence>
<dbReference type="Proteomes" id="UP000694892">
    <property type="component" value="Chromosome 5L"/>
</dbReference>
<keyword evidence="2" id="KW-0812">Transmembrane</keyword>
<dbReference type="EMBL" id="CM004474">
    <property type="protein sequence ID" value="OCT79980.1"/>
    <property type="molecule type" value="Genomic_DNA"/>
</dbReference>
<gene>
    <name evidence="3" type="ORF">XELAEV_18026795mg</name>
</gene>
<feature type="transmembrane region" description="Helical" evidence="2">
    <location>
        <begin position="12"/>
        <end position="36"/>
    </location>
</feature>
<proteinExistence type="predicted"/>
<evidence type="ECO:0000256" key="2">
    <source>
        <dbReference type="SAM" id="Phobius"/>
    </source>
</evidence>
<accession>A0A974CWB9</accession>
<keyword evidence="2" id="KW-1133">Transmembrane helix</keyword>
<name>A0A974CWB9_XENLA</name>
<evidence type="ECO:0000313" key="4">
    <source>
        <dbReference type="Proteomes" id="UP000694892"/>
    </source>
</evidence>
<keyword evidence="2" id="KW-0472">Membrane</keyword>
<feature type="region of interest" description="Disordered" evidence="1">
    <location>
        <begin position="46"/>
        <end position="66"/>
    </location>
</feature>
<reference evidence="4" key="1">
    <citation type="journal article" date="2016" name="Nature">
        <title>Genome evolution in the allotetraploid frog Xenopus laevis.</title>
        <authorList>
            <person name="Session A.M."/>
            <person name="Uno Y."/>
            <person name="Kwon T."/>
            <person name="Chapman J.A."/>
            <person name="Toyoda A."/>
            <person name="Takahashi S."/>
            <person name="Fukui A."/>
            <person name="Hikosaka A."/>
            <person name="Suzuki A."/>
            <person name="Kondo M."/>
            <person name="van Heeringen S.J."/>
            <person name="Quigley I."/>
            <person name="Heinz S."/>
            <person name="Ogino H."/>
            <person name="Ochi H."/>
            <person name="Hellsten U."/>
            <person name="Lyons J.B."/>
            <person name="Simakov O."/>
            <person name="Putnam N."/>
            <person name="Stites J."/>
            <person name="Kuroki Y."/>
            <person name="Tanaka T."/>
            <person name="Michiue T."/>
            <person name="Watanabe M."/>
            <person name="Bogdanovic O."/>
            <person name="Lister R."/>
            <person name="Georgiou G."/>
            <person name="Paranjpe S.S."/>
            <person name="van Kruijsbergen I."/>
            <person name="Shu S."/>
            <person name="Carlson J."/>
            <person name="Kinoshita T."/>
            <person name="Ohta Y."/>
            <person name="Mawaribuchi S."/>
            <person name="Jenkins J."/>
            <person name="Grimwood J."/>
            <person name="Schmutz J."/>
            <person name="Mitros T."/>
            <person name="Mozaffari S.V."/>
            <person name="Suzuki Y."/>
            <person name="Haramoto Y."/>
            <person name="Yamamoto T.S."/>
            <person name="Takagi C."/>
            <person name="Heald R."/>
            <person name="Miller K."/>
            <person name="Haudenschild C."/>
            <person name="Kitzman J."/>
            <person name="Nakayama T."/>
            <person name="Izutsu Y."/>
            <person name="Robert J."/>
            <person name="Fortriede J."/>
            <person name="Burns K."/>
            <person name="Lotay V."/>
            <person name="Karimi K."/>
            <person name="Yasuoka Y."/>
            <person name="Dichmann D.S."/>
            <person name="Flajnik M.F."/>
            <person name="Houston D.W."/>
            <person name="Shendure J."/>
            <person name="DuPasquier L."/>
            <person name="Vize P.D."/>
            <person name="Zorn A.M."/>
            <person name="Ito M."/>
            <person name="Marcotte E.M."/>
            <person name="Wallingford J.B."/>
            <person name="Ito Y."/>
            <person name="Asashima M."/>
            <person name="Ueno N."/>
            <person name="Matsuda Y."/>
            <person name="Veenstra G.J."/>
            <person name="Fujiyama A."/>
            <person name="Harland R.M."/>
            <person name="Taira M."/>
            <person name="Rokhsar D.S."/>
        </authorList>
    </citation>
    <scope>NUCLEOTIDE SEQUENCE [LARGE SCALE GENOMIC DNA]</scope>
    <source>
        <strain evidence="4">J</strain>
    </source>
</reference>